<organism evidence="5 6">
    <name type="scientific">Zhongshania arctica</name>
    <dbReference type="NCBI Taxonomy" id="3238302"/>
    <lineage>
        <taxon>Bacteria</taxon>
        <taxon>Pseudomonadati</taxon>
        <taxon>Pseudomonadota</taxon>
        <taxon>Gammaproteobacteria</taxon>
        <taxon>Cellvibrionales</taxon>
        <taxon>Spongiibacteraceae</taxon>
        <taxon>Zhongshania</taxon>
    </lineage>
</organism>
<gene>
    <name evidence="5" type="ORF">AB4875_06700</name>
</gene>
<dbReference type="Gene3D" id="1.10.10.10">
    <property type="entry name" value="Winged helix-like DNA-binding domain superfamily/Winged helix DNA-binding domain"/>
    <property type="match status" value="1"/>
</dbReference>
<evidence type="ECO:0000313" key="6">
    <source>
        <dbReference type="Proteomes" id="UP001557484"/>
    </source>
</evidence>
<dbReference type="SMART" id="SM00421">
    <property type="entry name" value="HTH_LUXR"/>
    <property type="match status" value="1"/>
</dbReference>
<evidence type="ECO:0000313" key="5">
    <source>
        <dbReference type="EMBL" id="MEX1665171.1"/>
    </source>
</evidence>
<dbReference type="RefSeq" id="WP_368375279.1">
    <property type="nucleotide sequence ID" value="NZ_JBFRYB010000001.1"/>
</dbReference>
<dbReference type="InterPro" id="IPR011990">
    <property type="entry name" value="TPR-like_helical_dom_sf"/>
</dbReference>
<dbReference type="PANTHER" id="PTHR44688:SF16">
    <property type="entry name" value="DNA-BINDING TRANSCRIPTIONAL ACTIVATOR DEVR_DOSR"/>
    <property type="match status" value="1"/>
</dbReference>
<dbReference type="PRINTS" id="PR00038">
    <property type="entry name" value="HTHLUXR"/>
</dbReference>
<dbReference type="PROSITE" id="PS50043">
    <property type="entry name" value="HTH_LUXR_2"/>
    <property type="match status" value="1"/>
</dbReference>
<evidence type="ECO:0000259" key="4">
    <source>
        <dbReference type="PROSITE" id="PS50043"/>
    </source>
</evidence>
<dbReference type="Proteomes" id="UP001557484">
    <property type="component" value="Unassembled WGS sequence"/>
</dbReference>
<dbReference type="InterPro" id="IPR059106">
    <property type="entry name" value="WHD_MalT"/>
</dbReference>
<dbReference type="PANTHER" id="PTHR44688">
    <property type="entry name" value="DNA-BINDING TRANSCRIPTIONAL ACTIVATOR DEVR_DOSR"/>
    <property type="match status" value="1"/>
</dbReference>
<proteinExistence type="predicted"/>
<dbReference type="InterPro" id="IPR000792">
    <property type="entry name" value="Tscrpt_reg_LuxR_C"/>
</dbReference>
<dbReference type="InterPro" id="IPR036388">
    <property type="entry name" value="WH-like_DNA-bd_sf"/>
</dbReference>
<evidence type="ECO:0000256" key="3">
    <source>
        <dbReference type="ARBA" id="ARBA00023163"/>
    </source>
</evidence>
<dbReference type="Pfam" id="PF17874">
    <property type="entry name" value="TPR_MalT"/>
    <property type="match status" value="1"/>
</dbReference>
<dbReference type="EMBL" id="JBFRYB010000001">
    <property type="protein sequence ID" value="MEX1665171.1"/>
    <property type="molecule type" value="Genomic_DNA"/>
</dbReference>
<keyword evidence="1" id="KW-0805">Transcription regulation</keyword>
<dbReference type="Pfam" id="PF25873">
    <property type="entry name" value="WHD_MalT"/>
    <property type="match status" value="1"/>
</dbReference>
<sequence>MNELNHRSIVNLAKTRPPKSSIELIERQCLTLLQESHGSNGNYLVSAPAGFGKTSLLVQYFNQLKLENKQVAWLSVSENDSDPIHFLTGISYALQSLGKNIGVASQALIGSGMVLSFRVILTTLMNEILSFGEPITIILDDLHRSDSADIEDIMVELLGSGPDNLRIIIASRSSFAKFGKLRARKNLIEISADDLRVNYSEAVKILSSKSLPSLSNDNIGLLLERVDGWINGLYIASLSLKKDSNIDEYIRRFSGRESDFSEYIEYDIFSQLPDLIKNFLIETSILEILTPELCDAVTERHDSDSILAQLRRKNLFIVTLDEQLSCYRYHHIFRSFLQTKMSSRTNKDLHLIHRRAYKWCIANNLLHEAINHMLVVEDWDYAADAIENSLEMLLSRNRLATLAKWINRLPVQYVQENPCLQLGLGWVAILQRDFSTAIMHCSKAESTLVLAREQNTVAKHKLDKLLSNIEAQKGVITVVSDNEIQISEFANTVEINISKEHIFFRNTYIAALVYALMHQGRFDEGHRLAIENDISGDINNFRATVYILIFRGLGYRLSGHLKQANELYEKAQLIAGKGFKDQWMPFAVPSALSAEIYYEWGDFSRASECIQNSAVVRHESSVIEPLVCYYQTSSKLAIAEGDVEKALQFLAEGEAIGKKDNYSRLVAAMLSERIRLLCKHGKLESAETVFIDLKKLSTLNMRQDSSSHEYWSEVQYYVDMGACMYFLGIGKPEQTIPILNRQSALARKLNQDRHLIKILLIEASALLQLGKDRSVLNRLTESIQLGAKGNFLQTFIESDPALHDAFQKTLSRWPNDDDLNSSLEGEQYLTTLKENFGVSRSTIEEITTDINDIEPLTPRELDLLRLLAKGLKNKELAIEMSVSQHTIAWHLKNLYAKLRVANRTAAVTVARHFQL</sequence>
<protein>
    <submittedName>
        <fullName evidence="5">LuxR C-terminal-related transcriptional regulator</fullName>
    </submittedName>
</protein>
<feature type="domain" description="HTH luxR-type" evidence="4">
    <location>
        <begin position="849"/>
        <end position="914"/>
    </location>
</feature>
<dbReference type="InterPro" id="IPR027417">
    <property type="entry name" value="P-loop_NTPase"/>
</dbReference>
<reference evidence="5 6" key="1">
    <citation type="journal article" date="2011" name="Int. J. Syst. Evol. Microbiol.">
        <title>Zhongshania antarctica gen. nov., sp. nov. and Zhongshania guokunii sp. nov., gammaproteobacteria respectively isolated from coastal attached (fast) ice and surface seawater of the Antarctic.</title>
        <authorList>
            <person name="Li H.J."/>
            <person name="Zhang X.Y."/>
            <person name="Chen C.X."/>
            <person name="Zhang Y.J."/>
            <person name="Gao Z.M."/>
            <person name="Yu Y."/>
            <person name="Chen X.L."/>
            <person name="Chen B."/>
            <person name="Zhang Y.Z."/>
        </authorList>
    </citation>
    <scope>NUCLEOTIDE SEQUENCE [LARGE SCALE GENOMIC DNA]</scope>
    <source>
        <strain evidence="5 6">R06B22</strain>
    </source>
</reference>
<keyword evidence="2" id="KW-0238">DNA-binding</keyword>
<dbReference type="InterPro" id="IPR041617">
    <property type="entry name" value="TPR_MalT"/>
</dbReference>
<evidence type="ECO:0000256" key="1">
    <source>
        <dbReference type="ARBA" id="ARBA00023015"/>
    </source>
</evidence>
<dbReference type="Gene3D" id="1.25.40.10">
    <property type="entry name" value="Tetratricopeptide repeat domain"/>
    <property type="match status" value="1"/>
</dbReference>
<dbReference type="InterPro" id="IPR016032">
    <property type="entry name" value="Sig_transdc_resp-reg_C-effctor"/>
</dbReference>
<dbReference type="Gene3D" id="3.40.50.300">
    <property type="entry name" value="P-loop containing nucleotide triphosphate hydrolases"/>
    <property type="match status" value="1"/>
</dbReference>
<dbReference type="SUPFAM" id="SSF48452">
    <property type="entry name" value="TPR-like"/>
    <property type="match status" value="1"/>
</dbReference>
<dbReference type="SUPFAM" id="SSF46894">
    <property type="entry name" value="C-terminal effector domain of the bipartite response regulators"/>
    <property type="match status" value="1"/>
</dbReference>
<dbReference type="CDD" id="cd06170">
    <property type="entry name" value="LuxR_C_like"/>
    <property type="match status" value="1"/>
</dbReference>
<accession>A0ABV3TV71</accession>
<dbReference type="Pfam" id="PF00196">
    <property type="entry name" value="GerE"/>
    <property type="match status" value="1"/>
</dbReference>
<keyword evidence="3" id="KW-0804">Transcription</keyword>
<comment type="caution">
    <text evidence="5">The sequence shown here is derived from an EMBL/GenBank/DDBJ whole genome shotgun (WGS) entry which is preliminary data.</text>
</comment>
<evidence type="ECO:0000256" key="2">
    <source>
        <dbReference type="ARBA" id="ARBA00023125"/>
    </source>
</evidence>
<dbReference type="SUPFAM" id="SSF52540">
    <property type="entry name" value="P-loop containing nucleoside triphosphate hydrolases"/>
    <property type="match status" value="1"/>
</dbReference>
<name>A0ABV3TV71_9GAMM</name>
<keyword evidence="6" id="KW-1185">Reference proteome</keyword>